<sequence length="287" mass="31237">MDILFAWIGNKDLEASQGKKETGLGPIGQAVQSRSFGRVVLLSNYPLQSSKRFVKWLSDKSNAKIDLKNEKLTSPINYLEIYKSASAAIENITKNKTKEVELTFHLSPGTPAMSAIWIILGSTKYPAQLIQTSKEKGVEAANVPFEISAEFIPASIKSANKQNQSFGSDQAPETATWDDIIYRSEEMEACISYAKKAALTDFNVLIEGESGTGKELFAKAIRNNSLRCNKPFIVKNCGAIPSNLIEAELFGHTKTAFTGASTARKGAFEEADGGTLFLDEIGELPLG</sequence>
<dbReference type="SUPFAM" id="SSF52540">
    <property type="entry name" value="P-loop containing nucleoside triphosphate hydrolases"/>
    <property type="match status" value="1"/>
</dbReference>
<keyword evidence="2" id="KW-0067">ATP-binding</keyword>
<accession>A0A382MUS2</accession>
<dbReference type="Gene3D" id="3.40.50.300">
    <property type="entry name" value="P-loop containing nucleotide triphosphate hydrolases"/>
    <property type="match status" value="1"/>
</dbReference>
<dbReference type="AlphaFoldDB" id="A0A382MUS2"/>
<dbReference type="InterPro" id="IPR025662">
    <property type="entry name" value="Sigma_54_int_dom_ATP-bd_1"/>
</dbReference>
<dbReference type="InterPro" id="IPR025943">
    <property type="entry name" value="Sigma_54_int_dom_ATP-bd_2"/>
</dbReference>
<evidence type="ECO:0000259" key="3">
    <source>
        <dbReference type="PROSITE" id="PS50045"/>
    </source>
</evidence>
<gene>
    <name evidence="4" type="ORF">METZ01_LOCUS304992</name>
</gene>
<dbReference type="GO" id="GO:0006355">
    <property type="term" value="P:regulation of DNA-templated transcription"/>
    <property type="evidence" value="ECO:0007669"/>
    <property type="project" value="InterPro"/>
</dbReference>
<dbReference type="CDD" id="cd00009">
    <property type="entry name" value="AAA"/>
    <property type="match status" value="1"/>
</dbReference>
<dbReference type="GO" id="GO:0005524">
    <property type="term" value="F:ATP binding"/>
    <property type="evidence" value="ECO:0007669"/>
    <property type="project" value="UniProtKB-KW"/>
</dbReference>
<organism evidence="4">
    <name type="scientific">marine metagenome</name>
    <dbReference type="NCBI Taxonomy" id="408172"/>
    <lineage>
        <taxon>unclassified sequences</taxon>
        <taxon>metagenomes</taxon>
        <taxon>ecological metagenomes</taxon>
    </lineage>
</organism>
<dbReference type="InterPro" id="IPR027417">
    <property type="entry name" value="P-loop_NTPase"/>
</dbReference>
<dbReference type="PROSITE" id="PS00675">
    <property type="entry name" value="SIGMA54_INTERACT_1"/>
    <property type="match status" value="1"/>
</dbReference>
<reference evidence="4" key="1">
    <citation type="submission" date="2018-05" db="EMBL/GenBank/DDBJ databases">
        <authorList>
            <person name="Lanie J.A."/>
            <person name="Ng W.-L."/>
            <person name="Kazmierczak K.M."/>
            <person name="Andrzejewski T.M."/>
            <person name="Davidsen T.M."/>
            <person name="Wayne K.J."/>
            <person name="Tettelin H."/>
            <person name="Glass J.I."/>
            <person name="Rusch D."/>
            <person name="Podicherti R."/>
            <person name="Tsui H.-C.T."/>
            <person name="Winkler M.E."/>
        </authorList>
    </citation>
    <scope>NUCLEOTIDE SEQUENCE</scope>
</reference>
<dbReference type="InterPro" id="IPR002078">
    <property type="entry name" value="Sigma_54_int"/>
</dbReference>
<name>A0A382MUS2_9ZZZZ</name>
<dbReference type="EMBL" id="UINC01095782">
    <property type="protein sequence ID" value="SVC52138.1"/>
    <property type="molecule type" value="Genomic_DNA"/>
</dbReference>
<feature type="domain" description="Sigma-54 factor interaction" evidence="3">
    <location>
        <begin position="180"/>
        <end position="287"/>
    </location>
</feature>
<protein>
    <recommendedName>
        <fullName evidence="3">Sigma-54 factor interaction domain-containing protein</fullName>
    </recommendedName>
</protein>
<dbReference type="PROSITE" id="PS50045">
    <property type="entry name" value="SIGMA54_INTERACT_4"/>
    <property type="match status" value="1"/>
</dbReference>
<evidence type="ECO:0000256" key="1">
    <source>
        <dbReference type="ARBA" id="ARBA00022741"/>
    </source>
</evidence>
<evidence type="ECO:0000256" key="2">
    <source>
        <dbReference type="ARBA" id="ARBA00022840"/>
    </source>
</evidence>
<evidence type="ECO:0000313" key="4">
    <source>
        <dbReference type="EMBL" id="SVC52138.1"/>
    </source>
</evidence>
<proteinExistence type="predicted"/>
<feature type="non-terminal residue" evidence="4">
    <location>
        <position position="287"/>
    </location>
</feature>
<dbReference type="Pfam" id="PF00158">
    <property type="entry name" value="Sigma54_activat"/>
    <property type="match status" value="1"/>
</dbReference>
<keyword evidence="1" id="KW-0547">Nucleotide-binding</keyword>
<dbReference type="PANTHER" id="PTHR32071">
    <property type="entry name" value="TRANSCRIPTIONAL REGULATORY PROTEIN"/>
    <property type="match status" value="1"/>
</dbReference>
<dbReference type="PROSITE" id="PS00676">
    <property type="entry name" value="SIGMA54_INTERACT_2"/>
    <property type="match status" value="1"/>
</dbReference>